<feature type="transmembrane region" description="Helical" evidence="1">
    <location>
        <begin position="6"/>
        <end position="24"/>
    </location>
</feature>
<name>A0A0S6VTU4_9BACT</name>
<evidence type="ECO:0000259" key="2">
    <source>
        <dbReference type="PROSITE" id="PS50234"/>
    </source>
</evidence>
<proteinExistence type="predicted"/>
<dbReference type="EMBL" id="DF820455">
    <property type="protein sequence ID" value="GAK49020.1"/>
    <property type="molecule type" value="Genomic_DNA"/>
</dbReference>
<dbReference type="Gene3D" id="3.40.50.880">
    <property type="match status" value="2"/>
</dbReference>
<dbReference type="InterPro" id="IPR029062">
    <property type="entry name" value="Class_I_gatase-like"/>
</dbReference>
<feature type="transmembrane region" description="Helical" evidence="1">
    <location>
        <begin position="36"/>
        <end position="54"/>
    </location>
</feature>
<dbReference type="SUPFAM" id="SSF53300">
    <property type="entry name" value="vWA-like"/>
    <property type="match status" value="2"/>
</dbReference>
<evidence type="ECO:0000313" key="4">
    <source>
        <dbReference type="Proteomes" id="UP000030700"/>
    </source>
</evidence>
<dbReference type="InterPro" id="IPR002035">
    <property type="entry name" value="VWF_A"/>
</dbReference>
<keyword evidence="4" id="KW-1185">Reference proteome</keyword>
<reference evidence="3" key="1">
    <citation type="journal article" date="2015" name="PeerJ">
        <title>First genomic representation of candidate bacterial phylum KSB3 points to enhanced environmental sensing as a trigger of wastewater bulking.</title>
        <authorList>
            <person name="Sekiguchi Y."/>
            <person name="Ohashi A."/>
            <person name="Parks D.H."/>
            <person name="Yamauchi T."/>
            <person name="Tyson G.W."/>
            <person name="Hugenholtz P."/>
        </authorList>
    </citation>
    <scope>NUCLEOTIDE SEQUENCE [LARGE SCALE GENOMIC DNA]</scope>
</reference>
<dbReference type="Proteomes" id="UP000030700">
    <property type="component" value="Unassembled WGS sequence"/>
</dbReference>
<accession>A0A0S6VTU4</accession>
<evidence type="ECO:0000313" key="3">
    <source>
        <dbReference type="EMBL" id="GAK49020.1"/>
    </source>
</evidence>
<dbReference type="Pfam" id="PF07090">
    <property type="entry name" value="GATase1_like"/>
    <property type="match status" value="1"/>
</dbReference>
<feature type="transmembrane region" description="Helical" evidence="1">
    <location>
        <begin position="826"/>
        <end position="845"/>
    </location>
</feature>
<dbReference type="Pfam" id="PF00092">
    <property type="entry name" value="VWA"/>
    <property type="match status" value="2"/>
</dbReference>
<protein>
    <recommendedName>
        <fullName evidence="2">VWFA domain-containing protein</fullName>
    </recommendedName>
</protein>
<keyword evidence="1" id="KW-0472">Membrane</keyword>
<dbReference type="PANTHER" id="PTHR37947">
    <property type="entry name" value="BLL2462 PROTEIN"/>
    <property type="match status" value="1"/>
</dbReference>
<organism evidence="3">
    <name type="scientific">Candidatus Moduliflexus flocculans</name>
    <dbReference type="NCBI Taxonomy" id="1499966"/>
    <lineage>
        <taxon>Bacteria</taxon>
        <taxon>Candidatus Moduliflexota</taxon>
        <taxon>Candidatus Moduliflexia</taxon>
        <taxon>Candidatus Moduliflexales</taxon>
        <taxon>Candidatus Moduliflexaceae</taxon>
    </lineage>
</organism>
<dbReference type="SUPFAM" id="SSF52317">
    <property type="entry name" value="Class I glutamine amidotransferase-like"/>
    <property type="match status" value="1"/>
</dbReference>
<keyword evidence="1" id="KW-1133">Transmembrane helix</keyword>
<dbReference type="SMART" id="SM00327">
    <property type="entry name" value="VWA"/>
    <property type="match status" value="2"/>
</dbReference>
<dbReference type="PROSITE" id="PS50234">
    <property type="entry name" value="VWFA"/>
    <property type="match status" value="2"/>
</dbReference>
<evidence type="ECO:0000256" key="1">
    <source>
        <dbReference type="SAM" id="Phobius"/>
    </source>
</evidence>
<dbReference type="AlphaFoldDB" id="A0A0S6VTU4"/>
<dbReference type="InterPro" id="IPR036465">
    <property type="entry name" value="vWFA_dom_sf"/>
</dbReference>
<dbReference type="STRING" id="1499966.U14_00238"/>
<feature type="domain" description="VWFA" evidence="2">
    <location>
        <begin position="409"/>
        <end position="579"/>
    </location>
</feature>
<sequence>MKFHHPLFLAVWLLIPVIWLMMRYSPWRDSRRLHRILVAGLRSLLILLAGFALADPRLLTNTDRVNLIFCVDRSESISRDKTTAIHDFIQQTLTSMDEQDQAGLIAFGKQPSLELSLRNPFEFSDMQSDINPNFTNLADALQLAIGQFPSVGEKKIVLFTDGNENIGEAKQRAALAASLGVQIWPVPVESWFGGHEVFVSDVAAPAAVPLETPYEISVEATSSHETEGELILLKNDALISSETVRLHAGKNRFVVTDQLQESGLYLYKAILNCPDDLIFQNNEGMAFVKGEQKSQVLYVADASATPSPLFETLQMQGLAPIRKTLDELSGSLHELLKYNAIIFDNVSGNRLSFTLMEHLETYVRDMGGGFIMLGGERSFGAGNYRKTPIESLLPVFMEPPTDVKFSGLCLVFIIDKSSSMSSRYTDKTKLELAKIAAFSSIELLNPTDKVGVVAFDSQFVRVVPVTEAVERQAIAAQLSMLKESGGTVMYPALEDAFNMLKETEASRKHVIILSDGITNPGDFESLVRSMAATGISVSTVAIGTDADQALMRSIAEWGQGRSYYTDNPDTIPRIFTGETKIVSNDVIAEATIAPQLKTAHDMLTGLTQTPFPTLSGQLITYPKPAAQIILNSPHGPILAAWQYGLGRSVAFTSDLGGRWGNEWVNWEHYGQFVGQMMKWAQRKETAQRYDAQITRSGDHGLFTVDVLDAENQFVNHLALNINMVAPSQANQTLALKQIAPGRYAAAFPAEEIGAYYFSLFGTQADDANRPDAFGFAIPYTDEFLHTSVNLPLLEEIATATGGKMLELNAPSADLFATRAGTPDDGVALWSYLVMAFFGILLADVATRKIIAVHG</sequence>
<dbReference type="PANTHER" id="PTHR37947:SF2">
    <property type="entry name" value="VON WILLEBRAND FACTOR TYPE A"/>
    <property type="match status" value="1"/>
</dbReference>
<dbReference type="CDD" id="cd00198">
    <property type="entry name" value="vWFA"/>
    <property type="match status" value="1"/>
</dbReference>
<feature type="domain" description="VWFA" evidence="2">
    <location>
        <begin position="66"/>
        <end position="188"/>
    </location>
</feature>
<dbReference type="HOGENOM" id="CLU_007196_0_0_0"/>
<gene>
    <name evidence="3" type="ORF">U14_00238</name>
</gene>
<dbReference type="Gene3D" id="3.40.50.410">
    <property type="entry name" value="von Willebrand factor, type A domain"/>
    <property type="match status" value="1"/>
</dbReference>
<dbReference type="InterPro" id="IPR010768">
    <property type="entry name" value="GATase1-like"/>
</dbReference>
<keyword evidence="1" id="KW-0812">Transmembrane</keyword>